<proteinExistence type="inferred from homology"/>
<comment type="catalytic activity">
    <reaction evidence="3">
        <text>Cleavage of hydrophobic, N-terminal signal or leader sequences from secreted and periplasmic proteins.</text>
        <dbReference type="EC" id="3.4.21.89"/>
    </reaction>
</comment>
<reference evidence="5 7" key="1">
    <citation type="submission" date="2016-01" db="EMBL/GenBank/DDBJ databases">
        <authorList>
            <person name="Mitreva M."/>
            <person name="Pepin K.H."/>
            <person name="Mihindukulasuriya K.A."/>
            <person name="Fulton R."/>
            <person name="Fronick C."/>
            <person name="O'Laughlin M."/>
            <person name="Miner T."/>
            <person name="Herter B."/>
            <person name="Rosa B.A."/>
            <person name="Cordes M."/>
            <person name="Tomlinson C."/>
            <person name="Wollam A."/>
            <person name="Palsikar V.B."/>
            <person name="Mardis E.R."/>
            <person name="Wilson R.K."/>
        </authorList>
    </citation>
    <scope>NUCLEOTIDE SEQUENCE [LARGE SCALE GENOMIC DNA]</scope>
    <source>
        <strain evidence="5 7">MJR7738</strain>
    </source>
</reference>
<dbReference type="EMBL" id="SCHB01000002">
    <property type="protein sequence ID" value="TBW72963.1"/>
    <property type="molecule type" value="Genomic_DNA"/>
</dbReference>
<dbReference type="EC" id="3.4.21.89" evidence="3"/>
<keyword evidence="3" id="KW-0812">Transmembrane</keyword>
<dbReference type="NCBIfam" id="TIGR02227">
    <property type="entry name" value="sigpep_I_bact"/>
    <property type="match status" value="1"/>
</dbReference>
<name>A0A133Q8B0_STALU</name>
<dbReference type="GO" id="GO:0004252">
    <property type="term" value="F:serine-type endopeptidase activity"/>
    <property type="evidence" value="ECO:0007669"/>
    <property type="project" value="InterPro"/>
</dbReference>
<dbReference type="GeneID" id="58090173"/>
<dbReference type="PRINTS" id="PR00727">
    <property type="entry name" value="LEADERPTASE"/>
</dbReference>
<evidence type="ECO:0000313" key="5">
    <source>
        <dbReference type="EMBL" id="KXA39122.1"/>
    </source>
</evidence>
<keyword evidence="3" id="KW-0645">Protease</keyword>
<reference evidence="6 8" key="2">
    <citation type="journal article" date="2019" name="Sci. Transl. Med.">
        <title>Quorum sensing between bacterial species on the skin protects against epidermal injury in atopic dermatitis.</title>
        <authorList>
            <person name="Williams M.R."/>
        </authorList>
    </citation>
    <scope>NUCLEOTIDE SEQUENCE [LARGE SCALE GENOMIC DNA]</scope>
    <source>
        <strain evidence="6 8">E7</strain>
    </source>
</reference>
<dbReference type="AlphaFoldDB" id="A0A133Q8B0"/>
<dbReference type="GO" id="GO:0009003">
    <property type="term" value="F:signal peptidase activity"/>
    <property type="evidence" value="ECO:0007669"/>
    <property type="project" value="UniProtKB-EC"/>
</dbReference>
<evidence type="ECO:0000256" key="3">
    <source>
        <dbReference type="RuleBase" id="RU362042"/>
    </source>
</evidence>
<accession>A0A133Q8B0</accession>
<dbReference type="GO" id="GO:0005886">
    <property type="term" value="C:plasma membrane"/>
    <property type="evidence" value="ECO:0007669"/>
    <property type="project" value="UniProtKB-SubCell"/>
</dbReference>
<dbReference type="PANTHER" id="PTHR43390">
    <property type="entry name" value="SIGNAL PEPTIDASE I"/>
    <property type="match status" value="1"/>
</dbReference>
<feature type="domain" description="Peptidase S26" evidence="4">
    <location>
        <begin position="6"/>
        <end position="162"/>
    </location>
</feature>
<gene>
    <name evidence="6" type="primary">lepB</name>
    <name evidence="6" type="ORF">EQ812_03730</name>
    <name evidence="5" type="ORF">HMPREF3225_00753</name>
</gene>
<dbReference type="STRING" id="28035.B6N84_09455"/>
<dbReference type="Proteomes" id="UP000070063">
    <property type="component" value="Unassembled WGS sequence"/>
</dbReference>
<comment type="similarity">
    <text evidence="2 3">Belongs to the peptidase S26 family.</text>
</comment>
<evidence type="ECO:0000256" key="1">
    <source>
        <dbReference type="ARBA" id="ARBA00004401"/>
    </source>
</evidence>
<protein>
    <recommendedName>
        <fullName evidence="3">Signal peptidase I</fullName>
        <ecNumber evidence="3">3.4.21.89</ecNumber>
    </recommendedName>
</protein>
<dbReference type="EMBL" id="LRQI01000029">
    <property type="protein sequence ID" value="KXA39122.1"/>
    <property type="molecule type" value="Genomic_DNA"/>
</dbReference>
<dbReference type="RefSeq" id="WP_002459537.1">
    <property type="nucleotide sequence ID" value="NZ_AP021848.1"/>
</dbReference>
<comment type="caution">
    <text evidence="6">The sequence shown here is derived from an EMBL/GenBank/DDBJ whole genome shotgun (WGS) entry which is preliminary data.</text>
</comment>
<dbReference type="CDD" id="cd06530">
    <property type="entry name" value="S26_SPase_I"/>
    <property type="match status" value="1"/>
</dbReference>
<keyword evidence="3 6" id="KW-0378">Hydrolase</keyword>
<dbReference type="Pfam" id="PF10502">
    <property type="entry name" value="Peptidase_S26"/>
    <property type="match status" value="1"/>
</dbReference>
<feature type="transmembrane region" description="Helical" evidence="3">
    <location>
        <begin position="6"/>
        <end position="26"/>
    </location>
</feature>
<dbReference type="SUPFAM" id="SSF51306">
    <property type="entry name" value="LexA/Signal peptidase"/>
    <property type="match status" value="1"/>
</dbReference>
<keyword evidence="3" id="KW-1133">Transmembrane helix</keyword>
<evidence type="ECO:0000313" key="8">
    <source>
        <dbReference type="Proteomes" id="UP000293637"/>
    </source>
</evidence>
<dbReference type="InterPro" id="IPR000223">
    <property type="entry name" value="Pept_S26A_signal_pept_1"/>
</dbReference>
<dbReference type="InterPro" id="IPR019533">
    <property type="entry name" value="Peptidase_S26"/>
</dbReference>
<evidence type="ECO:0000259" key="4">
    <source>
        <dbReference type="Pfam" id="PF10502"/>
    </source>
</evidence>
<evidence type="ECO:0000313" key="7">
    <source>
        <dbReference type="Proteomes" id="UP000070063"/>
    </source>
</evidence>
<dbReference type="Proteomes" id="UP000293637">
    <property type="component" value="Unassembled WGS sequence"/>
</dbReference>
<dbReference type="InterPro" id="IPR036286">
    <property type="entry name" value="LexA/Signal_pep-like_sf"/>
</dbReference>
<organism evidence="6 8">
    <name type="scientific">Staphylococcus lugdunensis</name>
    <dbReference type="NCBI Taxonomy" id="28035"/>
    <lineage>
        <taxon>Bacteria</taxon>
        <taxon>Bacillati</taxon>
        <taxon>Bacillota</taxon>
        <taxon>Bacilli</taxon>
        <taxon>Bacillales</taxon>
        <taxon>Staphylococcaceae</taxon>
        <taxon>Staphylococcus</taxon>
    </lineage>
</organism>
<sequence length="173" mass="20132">MQKVSQYIIAFIAAIIFVFILNVFIIQGAVVKQQNMAPVLQKNDRVIVNKVKVTFNILQHGDVVMFRQHGDLKFSRIVGMAGESVEVKQGQLYRDDRQIKAPYAKNIKTDFQLRNLPHSEGDIIPPDKYLVLSDDSRLNKQSQSYQLIDKKDIIGDVNLTYYPFHHFRYNYER</sequence>
<dbReference type="PANTHER" id="PTHR43390:SF1">
    <property type="entry name" value="CHLOROPLAST PROCESSING PEPTIDASE"/>
    <property type="match status" value="1"/>
</dbReference>
<keyword evidence="3" id="KW-0472">Membrane</keyword>
<dbReference type="Gene3D" id="2.10.109.10">
    <property type="entry name" value="Umud Fragment, subunit A"/>
    <property type="match status" value="1"/>
</dbReference>
<evidence type="ECO:0000313" key="6">
    <source>
        <dbReference type="EMBL" id="TBW72963.1"/>
    </source>
</evidence>
<dbReference type="GO" id="GO:0006465">
    <property type="term" value="P:signal peptide processing"/>
    <property type="evidence" value="ECO:0007669"/>
    <property type="project" value="InterPro"/>
</dbReference>
<comment type="subcellular location">
    <subcellularLocation>
        <location evidence="1">Cell membrane</location>
        <topology evidence="1">Single-pass type II membrane protein</topology>
    </subcellularLocation>
    <subcellularLocation>
        <location evidence="3">Membrane</location>
        <topology evidence="3">Single-pass type II membrane protein</topology>
    </subcellularLocation>
</comment>
<dbReference type="eggNOG" id="COG0681">
    <property type="taxonomic scope" value="Bacteria"/>
</dbReference>
<evidence type="ECO:0000256" key="2">
    <source>
        <dbReference type="ARBA" id="ARBA00009370"/>
    </source>
</evidence>